<protein>
    <recommendedName>
        <fullName evidence="4">Secreted protein</fullName>
    </recommendedName>
</protein>
<gene>
    <name evidence="2" type="ORF">HIV01_001215</name>
</gene>
<evidence type="ECO:0000313" key="2">
    <source>
        <dbReference type="EMBL" id="QSX75220.1"/>
    </source>
</evidence>
<evidence type="ECO:0000313" key="3">
    <source>
        <dbReference type="Proteomes" id="UP000663400"/>
    </source>
</evidence>
<dbReference type="RefSeq" id="WP_200604468.1">
    <property type="nucleotide sequence ID" value="NZ_CP071517.1"/>
</dbReference>
<accession>A0ABX7RBW8</accession>
<sequence>MKTTTRLLLLACLSMPLLVACNKGEDKPAVVEAPLVAPTTNEGAAWDTYLTEVVKRNIEGATNVYLYTLPDPAGADFEGEYARQLEKAQGDVARGGVEGTLLAFGSQNSPKSADLAIASFAGAQAGTMKGVRVMFIGASADSERVKAAVEPSGAKYEFIEAK</sequence>
<keyword evidence="1" id="KW-0732">Signal</keyword>
<organism evidence="2 3">
    <name type="scientific">Lysobacter arenosi</name>
    <dbReference type="NCBI Taxonomy" id="2795387"/>
    <lineage>
        <taxon>Bacteria</taxon>
        <taxon>Pseudomonadati</taxon>
        <taxon>Pseudomonadota</taxon>
        <taxon>Gammaproteobacteria</taxon>
        <taxon>Lysobacterales</taxon>
        <taxon>Lysobacteraceae</taxon>
        <taxon>Lysobacter</taxon>
    </lineage>
</organism>
<dbReference type="Proteomes" id="UP000663400">
    <property type="component" value="Chromosome"/>
</dbReference>
<evidence type="ECO:0008006" key="4">
    <source>
        <dbReference type="Google" id="ProtNLM"/>
    </source>
</evidence>
<evidence type="ECO:0000256" key="1">
    <source>
        <dbReference type="SAM" id="SignalP"/>
    </source>
</evidence>
<dbReference type="EMBL" id="CP071517">
    <property type="protein sequence ID" value="QSX75220.1"/>
    <property type="molecule type" value="Genomic_DNA"/>
</dbReference>
<name>A0ABX7RBW8_9GAMM</name>
<dbReference type="PROSITE" id="PS51257">
    <property type="entry name" value="PROKAR_LIPOPROTEIN"/>
    <property type="match status" value="1"/>
</dbReference>
<proteinExistence type="predicted"/>
<feature type="signal peptide" evidence="1">
    <location>
        <begin position="1"/>
        <end position="20"/>
    </location>
</feature>
<keyword evidence="3" id="KW-1185">Reference proteome</keyword>
<reference evidence="2 3" key="1">
    <citation type="submission" date="2021-02" db="EMBL/GenBank/DDBJ databases">
        <title>Lysobacter arenosi sp. nov., isolated from soil of gangwondo yeongwol, south Korea.</title>
        <authorList>
            <person name="Kim K.R."/>
            <person name="Kim K.H."/>
            <person name="Jeon C.O."/>
        </authorList>
    </citation>
    <scope>NUCLEOTIDE SEQUENCE [LARGE SCALE GENOMIC DNA]</scope>
    <source>
        <strain evidence="2 3">R7</strain>
    </source>
</reference>
<feature type="chain" id="PRO_5045776903" description="Secreted protein" evidence="1">
    <location>
        <begin position="21"/>
        <end position="162"/>
    </location>
</feature>